<comment type="caution">
    <text evidence="2">The sequence shown here is derived from an EMBL/GenBank/DDBJ whole genome shotgun (WGS) entry which is preliminary data.</text>
</comment>
<sequence length="478" mass="53450">MDISRSPKARNSRIARWRSKYSGLIICIAVSLLIVYSSRGLLKAPKQSVLTVLASIEGRPINELRPALRSALSSSTKGDSPSDTTGSIQALHTLLAGIRSRRIKPYIDCVTDSTLPESLGGQRIFFASNLHNNEDLLPHYILQLLQLIVRLPVGSSYVSIYESGSTDETGQWLQVLQLLLQILEVPSTIITGGLTRAEGQDRIDFLAQVRNAALEPLWREAGNGSAWGAEGGFKADRVVFINDVYFCARDIMRLLQHQGDLVCGMDFHVDVREGWDRHWRNIPAAEIMPYGPYGPQLGLKPRKHDHLIFYDSWVSRDLAGIPFANSRPFVLHQYSLARLQQGLPFPVSCCWNGLAVLNGSFFQQGYQFRTSGEGECEGSEGSFMCEDMLRAGYQQFIVDPGVRQAYFPDTASKLYTEKVSFIPLTTWEEVQAAPKPDFSYGPRRFKMTCCGKQPQGELVYWAKCHPGEEFTRTIGCVD</sequence>
<gene>
    <name evidence="2" type="ORF">CVIRNUC_009576</name>
</gene>
<proteinExistence type="predicted"/>
<dbReference type="Pfam" id="PF11735">
    <property type="entry name" value="CAP59_mtransfer"/>
    <property type="match status" value="1"/>
</dbReference>
<name>A0AAV1IGA7_9CHLO</name>
<keyword evidence="3" id="KW-1185">Reference proteome</keyword>
<dbReference type="PANTHER" id="PTHR34144">
    <property type="entry name" value="CHROMOSOME 8, WHOLE GENOME SHOTGUN SEQUENCE"/>
    <property type="match status" value="1"/>
</dbReference>
<evidence type="ECO:0000313" key="3">
    <source>
        <dbReference type="Proteomes" id="UP001314263"/>
    </source>
</evidence>
<evidence type="ECO:0000313" key="2">
    <source>
        <dbReference type="EMBL" id="CAK0786363.1"/>
    </source>
</evidence>
<dbReference type="PANTHER" id="PTHR34144:SF7">
    <property type="entry name" value="EXPORT PROTEIN (CAP59), PUTATIVE (AFU_ORTHOLOGUE AFUA_7G05020)-RELATED"/>
    <property type="match status" value="1"/>
</dbReference>
<accession>A0AAV1IGA7</accession>
<feature type="transmembrane region" description="Helical" evidence="1">
    <location>
        <begin position="21"/>
        <end position="42"/>
    </location>
</feature>
<organism evidence="2 3">
    <name type="scientific">Coccomyxa viridis</name>
    <dbReference type="NCBI Taxonomy" id="1274662"/>
    <lineage>
        <taxon>Eukaryota</taxon>
        <taxon>Viridiplantae</taxon>
        <taxon>Chlorophyta</taxon>
        <taxon>core chlorophytes</taxon>
        <taxon>Trebouxiophyceae</taxon>
        <taxon>Trebouxiophyceae incertae sedis</taxon>
        <taxon>Coccomyxaceae</taxon>
        <taxon>Coccomyxa</taxon>
    </lineage>
</organism>
<dbReference type="AlphaFoldDB" id="A0AAV1IGA7"/>
<keyword evidence="1" id="KW-0812">Transmembrane</keyword>
<dbReference type="EMBL" id="CAUYUE010000014">
    <property type="protein sequence ID" value="CAK0786363.1"/>
    <property type="molecule type" value="Genomic_DNA"/>
</dbReference>
<keyword evidence="1" id="KW-0472">Membrane</keyword>
<reference evidence="2 3" key="1">
    <citation type="submission" date="2023-10" db="EMBL/GenBank/DDBJ databases">
        <authorList>
            <person name="Maclean D."/>
            <person name="Macfadyen A."/>
        </authorList>
    </citation>
    <scope>NUCLEOTIDE SEQUENCE [LARGE SCALE GENOMIC DNA]</scope>
</reference>
<keyword evidence="1" id="KW-1133">Transmembrane helix</keyword>
<evidence type="ECO:0000256" key="1">
    <source>
        <dbReference type="SAM" id="Phobius"/>
    </source>
</evidence>
<dbReference type="InterPro" id="IPR021047">
    <property type="entry name" value="Mannosyltransferase_CMT1"/>
</dbReference>
<protein>
    <submittedName>
        <fullName evidence="2">Uncharacterized protein</fullName>
    </submittedName>
</protein>
<dbReference type="Proteomes" id="UP001314263">
    <property type="component" value="Unassembled WGS sequence"/>
</dbReference>